<keyword evidence="13" id="KW-1185">Reference proteome</keyword>
<dbReference type="OrthoDB" id="9798386at2"/>
<dbReference type="PROSITE" id="PS00136">
    <property type="entry name" value="SUBTILASE_ASP"/>
    <property type="match status" value="1"/>
</dbReference>
<dbReference type="SUPFAM" id="SSF52743">
    <property type="entry name" value="Subtilisin-like"/>
    <property type="match status" value="1"/>
</dbReference>
<dbReference type="InterPro" id="IPR023828">
    <property type="entry name" value="Peptidase_S8_Ser-AS"/>
</dbReference>
<dbReference type="EC" id="3.4.21.62" evidence="10"/>
<keyword evidence="4 5" id="KW-0720">Serine protease</keyword>
<evidence type="ECO:0000256" key="6">
    <source>
        <dbReference type="RuleBase" id="RU003355"/>
    </source>
</evidence>
<dbReference type="Pfam" id="PF00082">
    <property type="entry name" value="Peptidase_S8"/>
    <property type="match status" value="1"/>
</dbReference>
<feature type="active site" description="Charge relay system" evidence="5">
    <location>
        <position position="167"/>
    </location>
</feature>
<dbReference type="Proteomes" id="UP000294641">
    <property type="component" value="Unassembled WGS sequence"/>
</dbReference>
<evidence type="ECO:0000259" key="9">
    <source>
        <dbReference type="Pfam" id="PF00082"/>
    </source>
</evidence>
<reference evidence="10 12" key="1">
    <citation type="submission" date="2018-06" db="EMBL/GenBank/DDBJ databases">
        <authorList>
            <consortium name="Pathogen Informatics"/>
            <person name="Doyle S."/>
        </authorList>
    </citation>
    <scope>NUCLEOTIDE SEQUENCE [LARGE SCALE GENOMIC DNA]</scope>
    <source>
        <strain evidence="10 12">NCTC10597</strain>
    </source>
</reference>
<evidence type="ECO:0000256" key="1">
    <source>
        <dbReference type="ARBA" id="ARBA00011073"/>
    </source>
</evidence>
<dbReference type="PROSITE" id="PS51892">
    <property type="entry name" value="SUBTILASE"/>
    <property type="match status" value="1"/>
</dbReference>
<protein>
    <submittedName>
        <fullName evidence="10">Subtilisin E</fullName>
        <ecNumber evidence="10">3.4.21.62</ecNumber>
    </submittedName>
    <submittedName>
        <fullName evidence="11">Subtilisin family serine protease</fullName>
    </submittedName>
</protein>
<dbReference type="GO" id="GO:0004252">
    <property type="term" value="F:serine-type endopeptidase activity"/>
    <property type="evidence" value="ECO:0007669"/>
    <property type="project" value="UniProtKB-UniRule"/>
</dbReference>
<keyword evidence="2 5" id="KW-0645">Protease</keyword>
<comment type="similarity">
    <text evidence="1 5 6">Belongs to the peptidase S8 family.</text>
</comment>
<dbReference type="InterPro" id="IPR000209">
    <property type="entry name" value="Peptidase_S8/S53_dom"/>
</dbReference>
<dbReference type="EMBL" id="SNZG01000007">
    <property type="protein sequence ID" value="TDR40938.1"/>
    <property type="molecule type" value="Genomic_DNA"/>
</dbReference>
<keyword evidence="3 5" id="KW-0378">Hydrolase</keyword>
<feature type="active site" description="Charge relay system" evidence="5">
    <location>
        <position position="322"/>
    </location>
</feature>
<dbReference type="InterPro" id="IPR013783">
    <property type="entry name" value="Ig-like_fold"/>
</dbReference>
<dbReference type="InterPro" id="IPR015500">
    <property type="entry name" value="Peptidase_S8_subtilisin-rel"/>
</dbReference>
<name>A0A8B4QAM2_9BACL</name>
<evidence type="ECO:0000256" key="5">
    <source>
        <dbReference type="PROSITE-ProRule" id="PRU01240"/>
    </source>
</evidence>
<dbReference type="PANTHER" id="PTHR43806:SF11">
    <property type="entry name" value="CEREVISIN-RELATED"/>
    <property type="match status" value="1"/>
</dbReference>
<evidence type="ECO:0000313" key="13">
    <source>
        <dbReference type="Proteomes" id="UP000294641"/>
    </source>
</evidence>
<dbReference type="PRINTS" id="PR00723">
    <property type="entry name" value="SUBTILISIN"/>
</dbReference>
<feature type="signal peptide" evidence="8">
    <location>
        <begin position="1"/>
        <end position="24"/>
    </location>
</feature>
<dbReference type="InterPro" id="IPR036852">
    <property type="entry name" value="Peptidase_S8/S53_dom_sf"/>
</dbReference>
<keyword evidence="8" id="KW-0732">Signal</keyword>
<evidence type="ECO:0000256" key="4">
    <source>
        <dbReference type="ARBA" id="ARBA00022825"/>
    </source>
</evidence>
<evidence type="ECO:0000313" key="12">
    <source>
        <dbReference type="Proteomes" id="UP000254330"/>
    </source>
</evidence>
<reference evidence="11 13" key="2">
    <citation type="submission" date="2019-03" db="EMBL/GenBank/DDBJ databases">
        <title>Genomic Encyclopedia of Type Strains, Phase IV (KMG-IV): sequencing the most valuable type-strain genomes for metagenomic binning, comparative biology and taxonomic classification.</title>
        <authorList>
            <person name="Goeker M."/>
        </authorList>
    </citation>
    <scope>NUCLEOTIDE SEQUENCE [LARGE SCALE GENOMIC DNA]</scope>
    <source>
        <strain evidence="11 13">DSM 20580</strain>
    </source>
</reference>
<evidence type="ECO:0000313" key="10">
    <source>
        <dbReference type="EMBL" id="STX09770.1"/>
    </source>
</evidence>
<dbReference type="PROSITE" id="PS00138">
    <property type="entry name" value="SUBTILASE_SER"/>
    <property type="match status" value="1"/>
</dbReference>
<dbReference type="PANTHER" id="PTHR43806">
    <property type="entry name" value="PEPTIDASE S8"/>
    <property type="match status" value="1"/>
</dbReference>
<evidence type="ECO:0000256" key="2">
    <source>
        <dbReference type="ARBA" id="ARBA00022670"/>
    </source>
</evidence>
<feature type="region of interest" description="Disordered" evidence="7">
    <location>
        <begin position="148"/>
        <end position="168"/>
    </location>
</feature>
<gene>
    <name evidence="10" type="primary">aprE</name>
    <name evidence="11" type="ORF">DFR61_10753</name>
    <name evidence="10" type="ORF">NCTC10597_01467</name>
</gene>
<evidence type="ECO:0000313" key="11">
    <source>
        <dbReference type="EMBL" id="TDR40938.1"/>
    </source>
</evidence>
<feature type="active site" description="Charge relay system" evidence="5">
    <location>
        <position position="126"/>
    </location>
</feature>
<sequence length="542" mass="60061">MKKLTIPFLLSLSLFLLNSTNTYAKESIISFPKNAVPKIEQILEDTPYQLYENVQVITADLSNTQIQQLHKMKSVVVEKDEHLITEGKESQVFSLPNILWNFQSIKLDHARKLNLTGATSKIAVIDTGINENQYLKVRNHVVFSKDDPQTAINEGDQKDRGHSGKGHGTAVTSIIATKPFLALSKGGIAPNAVIDSLKYADGTKKGKSGDIVKAVDWAIEQKVDLINLSSGLQKDLTSIHQSMIKAREAGIIVVASAGNDGQDHPLRYPASYKEVISVGSINQYADISSFSNSRDAVDFLAPGEAINAFTSNGSVQKMYGTSFAAPHITGMLALLAERYPYMPDAQLIEKLKSLRNAHLVPELNLKPVKMIDPPTSFVYQSITDHDMTLQVDLPKKTEAIVSINGVEATRSSKSIIKLKKLKSNTIYAIGVRFTDTDGEWSDEVVKGANTLLDKSPPDVPYDTTSIVLKSNQVSLKWKLKKPQDFSHFLIYENKKRIGQTKNNHFTTVKAIAKKKHFTYTIVAVDEDGNRSKKAYSKVIRYR</sequence>
<dbReference type="Proteomes" id="UP000254330">
    <property type="component" value="Unassembled WGS sequence"/>
</dbReference>
<dbReference type="Gene3D" id="2.60.40.10">
    <property type="entry name" value="Immunoglobulins"/>
    <property type="match status" value="1"/>
</dbReference>
<comment type="caution">
    <text evidence="10">The sequence shown here is derived from an EMBL/GenBank/DDBJ whole genome shotgun (WGS) entry which is preliminary data.</text>
</comment>
<dbReference type="InterPro" id="IPR050131">
    <property type="entry name" value="Peptidase_S8_subtilisin-like"/>
</dbReference>
<feature type="chain" id="PRO_5032755322" evidence="8">
    <location>
        <begin position="25"/>
        <end position="542"/>
    </location>
</feature>
<accession>A0A8B4QAM2</accession>
<evidence type="ECO:0000256" key="3">
    <source>
        <dbReference type="ARBA" id="ARBA00022801"/>
    </source>
</evidence>
<dbReference type="Gene3D" id="3.40.50.200">
    <property type="entry name" value="Peptidase S8/S53 domain"/>
    <property type="match status" value="1"/>
</dbReference>
<evidence type="ECO:0000256" key="8">
    <source>
        <dbReference type="SAM" id="SignalP"/>
    </source>
</evidence>
<dbReference type="AlphaFoldDB" id="A0A8B4QAM2"/>
<dbReference type="RefSeq" id="WP_109349103.1">
    <property type="nucleotide sequence ID" value="NZ_BJUE01000008.1"/>
</dbReference>
<organism evidence="10 12">
    <name type="scientific">Kurthia zopfii</name>
    <dbReference type="NCBI Taxonomy" id="1650"/>
    <lineage>
        <taxon>Bacteria</taxon>
        <taxon>Bacillati</taxon>
        <taxon>Bacillota</taxon>
        <taxon>Bacilli</taxon>
        <taxon>Bacillales</taxon>
        <taxon>Caryophanaceae</taxon>
        <taxon>Kurthia</taxon>
    </lineage>
</organism>
<dbReference type="EMBL" id="UGNP01000001">
    <property type="protein sequence ID" value="STX09770.1"/>
    <property type="molecule type" value="Genomic_DNA"/>
</dbReference>
<proteinExistence type="inferred from homology"/>
<evidence type="ECO:0000256" key="7">
    <source>
        <dbReference type="SAM" id="MobiDB-lite"/>
    </source>
</evidence>
<dbReference type="GO" id="GO:0006508">
    <property type="term" value="P:proteolysis"/>
    <property type="evidence" value="ECO:0007669"/>
    <property type="project" value="UniProtKB-KW"/>
</dbReference>
<dbReference type="InterPro" id="IPR023827">
    <property type="entry name" value="Peptidase_S8_Asp-AS"/>
</dbReference>
<feature type="domain" description="Peptidase S8/S53" evidence="9">
    <location>
        <begin position="119"/>
        <end position="347"/>
    </location>
</feature>